<comment type="caution">
    <text evidence="12">The sequence shown here is derived from an EMBL/GenBank/DDBJ whole genome shotgun (WGS) entry which is preliminary data.</text>
</comment>
<organism evidence="12 13">
    <name type="scientific">Nitrosomonas supralitoralis</name>
    <dbReference type="NCBI Taxonomy" id="2116706"/>
    <lineage>
        <taxon>Bacteria</taxon>
        <taxon>Pseudomonadati</taxon>
        <taxon>Pseudomonadota</taxon>
        <taxon>Betaproteobacteria</taxon>
        <taxon>Nitrosomonadales</taxon>
        <taxon>Nitrosomonadaceae</taxon>
        <taxon>Nitrosomonas</taxon>
    </lineage>
</organism>
<evidence type="ECO:0000256" key="3">
    <source>
        <dbReference type="ARBA" id="ARBA00022630"/>
    </source>
</evidence>
<dbReference type="OrthoDB" id="9778595at2"/>
<dbReference type="PIRSF" id="PIRSF006268">
    <property type="entry name" value="ApbE"/>
    <property type="match status" value="1"/>
</dbReference>
<evidence type="ECO:0000256" key="6">
    <source>
        <dbReference type="ARBA" id="ARBA00022827"/>
    </source>
</evidence>
<evidence type="ECO:0000256" key="5">
    <source>
        <dbReference type="ARBA" id="ARBA00022723"/>
    </source>
</evidence>
<dbReference type="AlphaFoldDB" id="A0A2P7NXG2"/>
<dbReference type="GO" id="GO:0046872">
    <property type="term" value="F:metal ion binding"/>
    <property type="evidence" value="ECO:0007669"/>
    <property type="project" value="UniProtKB-UniRule"/>
</dbReference>
<dbReference type="Gene3D" id="3.10.520.10">
    <property type="entry name" value="ApbE-like domains"/>
    <property type="match status" value="1"/>
</dbReference>
<dbReference type="EMBL" id="PXXU01000009">
    <property type="protein sequence ID" value="PSJ18160.1"/>
    <property type="molecule type" value="Genomic_DNA"/>
</dbReference>
<evidence type="ECO:0000256" key="7">
    <source>
        <dbReference type="ARBA" id="ARBA00022842"/>
    </source>
</evidence>
<reference evidence="12 13" key="1">
    <citation type="submission" date="2018-03" db="EMBL/GenBank/DDBJ databases">
        <title>Draft genome of Nitrosomonas supralitoralis APG5.</title>
        <authorList>
            <person name="Urakawa H."/>
            <person name="Lopez J.V."/>
        </authorList>
    </citation>
    <scope>NUCLEOTIDE SEQUENCE [LARGE SCALE GENOMIC DNA]</scope>
    <source>
        <strain evidence="12 13">APG5</strain>
    </source>
</reference>
<keyword evidence="3 10" id="KW-0285">Flavoprotein</keyword>
<evidence type="ECO:0000256" key="1">
    <source>
        <dbReference type="ARBA" id="ARBA00011955"/>
    </source>
</evidence>
<sequence>MAQLKYYHFAFSAMGSPCAIQLYASHKMKAARTAKLAMNDVHRLEAKYSRYRADSFLSEINRIAAQGGHIRVDDETAGLLDYADTCYQQSDGLFDITSGILRRAWNFKSGNIPAPEAIRALLNKIGWHRISWQRPVLQFTAAEMEIDFGGVVKEYAVDRAASLCWDAGIHHGLINLGGDIRVIGPHQDGSPWRVAIRHPRNPDGVLQTLLLHTGALASSGDYERCITLNGIRYGHVLNPKTGWPVHYMAAVSVLGEFCVVAGSASTIGMLKGEAGAEWLNTLGLPHLWVNVSGESGGSLLERAEI</sequence>
<dbReference type="Pfam" id="PF02424">
    <property type="entry name" value="ApbE"/>
    <property type="match status" value="1"/>
</dbReference>
<comment type="catalytic activity">
    <reaction evidence="9 10">
        <text>L-threonyl-[protein] + FAD = FMN-L-threonyl-[protein] + AMP + H(+)</text>
        <dbReference type="Rhea" id="RHEA:36847"/>
        <dbReference type="Rhea" id="RHEA-COMP:11060"/>
        <dbReference type="Rhea" id="RHEA-COMP:11061"/>
        <dbReference type="ChEBI" id="CHEBI:15378"/>
        <dbReference type="ChEBI" id="CHEBI:30013"/>
        <dbReference type="ChEBI" id="CHEBI:57692"/>
        <dbReference type="ChEBI" id="CHEBI:74257"/>
        <dbReference type="ChEBI" id="CHEBI:456215"/>
        <dbReference type="EC" id="2.7.1.180"/>
    </reaction>
</comment>
<proteinExistence type="inferred from homology"/>
<dbReference type="PANTHER" id="PTHR30040:SF2">
    <property type="entry name" value="FAD:PROTEIN FMN TRANSFERASE"/>
    <property type="match status" value="1"/>
</dbReference>
<evidence type="ECO:0000256" key="2">
    <source>
        <dbReference type="ARBA" id="ARBA00016337"/>
    </source>
</evidence>
<keyword evidence="5 10" id="KW-0479">Metal-binding</keyword>
<protein>
    <recommendedName>
        <fullName evidence="2 10">FAD:protein FMN transferase</fullName>
        <ecNumber evidence="1 10">2.7.1.180</ecNumber>
    </recommendedName>
    <alternativeName>
        <fullName evidence="8 10">Flavin transferase</fullName>
    </alternativeName>
</protein>
<feature type="binding site" evidence="11">
    <location>
        <position position="150"/>
    </location>
    <ligand>
        <name>Mg(2+)</name>
        <dbReference type="ChEBI" id="CHEBI:18420"/>
    </ligand>
</feature>
<evidence type="ECO:0000256" key="9">
    <source>
        <dbReference type="ARBA" id="ARBA00048540"/>
    </source>
</evidence>
<evidence type="ECO:0000256" key="10">
    <source>
        <dbReference type="PIRNR" id="PIRNR006268"/>
    </source>
</evidence>
<dbReference type="GO" id="GO:0016740">
    <property type="term" value="F:transferase activity"/>
    <property type="evidence" value="ECO:0007669"/>
    <property type="project" value="UniProtKB-UniRule"/>
</dbReference>
<dbReference type="Proteomes" id="UP000241912">
    <property type="component" value="Unassembled WGS sequence"/>
</dbReference>
<evidence type="ECO:0000256" key="11">
    <source>
        <dbReference type="PIRSR" id="PIRSR006268-2"/>
    </source>
</evidence>
<evidence type="ECO:0000313" key="13">
    <source>
        <dbReference type="Proteomes" id="UP000241912"/>
    </source>
</evidence>
<feature type="binding site" evidence="11">
    <location>
        <position position="266"/>
    </location>
    <ligand>
        <name>Mg(2+)</name>
        <dbReference type="ChEBI" id="CHEBI:18420"/>
    </ligand>
</feature>
<dbReference type="InterPro" id="IPR003374">
    <property type="entry name" value="ApbE-like_sf"/>
</dbReference>
<keyword evidence="6 10" id="KW-0274">FAD</keyword>
<dbReference type="SUPFAM" id="SSF143631">
    <property type="entry name" value="ApbE-like"/>
    <property type="match status" value="1"/>
</dbReference>
<dbReference type="EC" id="2.7.1.180" evidence="1 10"/>
<comment type="similarity">
    <text evidence="10">Belongs to the ApbE family.</text>
</comment>
<dbReference type="RefSeq" id="WP_106706143.1">
    <property type="nucleotide sequence ID" value="NZ_PXXU01000009.1"/>
</dbReference>
<keyword evidence="13" id="KW-1185">Reference proteome</keyword>
<name>A0A2P7NXG2_9PROT</name>
<evidence type="ECO:0000256" key="8">
    <source>
        <dbReference type="ARBA" id="ARBA00031306"/>
    </source>
</evidence>
<evidence type="ECO:0000256" key="4">
    <source>
        <dbReference type="ARBA" id="ARBA00022679"/>
    </source>
</evidence>
<accession>A0A2P7NXG2</accession>
<keyword evidence="7 10" id="KW-0460">Magnesium</keyword>
<gene>
    <name evidence="12" type="ORF">C7H79_04540</name>
</gene>
<comment type="cofactor">
    <cofactor evidence="11">
        <name>Mg(2+)</name>
        <dbReference type="ChEBI" id="CHEBI:18420"/>
    </cofactor>
    <cofactor evidence="11">
        <name>Mn(2+)</name>
        <dbReference type="ChEBI" id="CHEBI:29035"/>
    </cofactor>
    <text evidence="11">Magnesium. Can also use manganese.</text>
</comment>
<dbReference type="PANTHER" id="PTHR30040">
    <property type="entry name" value="THIAMINE BIOSYNTHESIS LIPOPROTEIN APBE"/>
    <property type="match status" value="1"/>
</dbReference>
<keyword evidence="4 10" id="KW-0808">Transferase</keyword>
<dbReference type="InterPro" id="IPR024932">
    <property type="entry name" value="ApbE"/>
</dbReference>
<evidence type="ECO:0000313" key="12">
    <source>
        <dbReference type="EMBL" id="PSJ18160.1"/>
    </source>
</evidence>